<organism evidence="1 2">
    <name type="scientific">Purpureocillium takamizusanense</name>
    <dbReference type="NCBI Taxonomy" id="2060973"/>
    <lineage>
        <taxon>Eukaryota</taxon>
        <taxon>Fungi</taxon>
        <taxon>Dikarya</taxon>
        <taxon>Ascomycota</taxon>
        <taxon>Pezizomycotina</taxon>
        <taxon>Sordariomycetes</taxon>
        <taxon>Hypocreomycetidae</taxon>
        <taxon>Hypocreales</taxon>
        <taxon>Ophiocordycipitaceae</taxon>
        <taxon>Purpureocillium</taxon>
    </lineage>
</organism>
<evidence type="ECO:0000313" key="1">
    <source>
        <dbReference type="EMBL" id="UNI23507.1"/>
    </source>
</evidence>
<protein>
    <submittedName>
        <fullName evidence="1">Uncharacterized protein</fullName>
    </submittedName>
</protein>
<dbReference type="GeneID" id="72071269"/>
<dbReference type="Proteomes" id="UP000829364">
    <property type="component" value="Chromosome 9"/>
</dbReference>
<dbReference type="RefSeq" id="XP_047846988.1">
    <property type="nucleotide sequence ID" value="XM_047990978.1"/>
</dbReference>
<dbReference type="EMBL" id="CP086362">
    <property type="protein sequence ID" value="UNI23507.1"/>
    <property type="molecule type" value="Genomic_DNA"/>
</dbReference>
<sequence length="66" mass="7509">MDVPLPELVGPGHDRYVPDLRPSLETKKSWTSLPLEISPISIHAHARFHELSLHVERTFRAVAMIL</sequence>
<proteinExistence type="predicted"/>
<gene>
    <name evidence="1" type="ORF">JDV02_009324</name>
</gene>
<name>A0A9Q8VG59_9HYPO</name>
<dbReference type="KEGG" id="ptkz:JDV02_009324"/>
<keyword evidence="2" id="KW-1185">Reference proteome</keyword>
<accession>A0A9Q8VG59</accession>
<dbReference type="AlphaFoldDB" id="A0A9Q8VG59"/>
<reference evidence="1" key="1">
    <citation type="submission" date="2021-11" db="EMBL/GenBank/DDBJ databases">
        <title>Purpureocillium_takamizusanense_genome.</title>
        <authorList>
            <person name="Nguyen N.-H."/>
        </authorList>
    </citation>
    <scope>NUCLEOTIDE SEQUENCE</scope>
    <source>
        <strain evidence="1">PT3</strain>
    </source>
</reference>
<evidence type="ECO:0000313" key="2">
    <source>
        <dbReference type="Proteomes" id="UP000829364"/>
    </source>
</evidence>